<dbReference type="OMA" id="NSHETFH"/>
<dbReference type="InterPro" id="IPR036397">
    <property type="entry name" value="RNaseH_sf"/>
</dbReference>
<dbReference type="Pfam" id="PF02022">
    <property type="entry name" value="Integrase_Zn"/>
    <property type="match status" value="1"/>
</dbReference>
<evidence type="ECO:0000256" key="4">
    <source>
        <dbReference type="ARBA" id="ARBA00022722"/>
    </source>
</evidence>
<dbReference type="PROSITE" id="PS50879">
    <property type="entry name" value="RNASE_H_1"/>
    <property type="match status" value="1"/>
</dbReference>
<evidence type="ECO:0000256" key="8">
    <source>
        <dbReference type="ARBA" id="ARBA00022918"/>
    </source>
</evidence>
<reference evidence="13" key="2">
    <citation type="submission" date="2025-09" db="UniProtKB">
        <authorList>
            <consortium name="Ensembl"/>
        </authorList>
    </citation>
    <scope>IDENTIFICATION</scope>
</reference>
<evidence type="ECO:0000256" key="3">
    <source>
        <dbReference type="ARBA" id="ARBA00022695"/>
    </source>
</evidence>
<evidence type="ECO:0000256" key="9">
    <source>
        <dbReference type="PROSITE-ProRule" id="PRU00450"/>
    </source>
</evidence>
<evidence type="ECO:0000259" key="10">
    <source>
        <dbReference type="PROSITE" id="PS50876"/>
    </source>
</evidence>
<dbReference type="InterPro" id="IPR003308">
    <property type="entry name" value="Integrase_Zn-bd_dom_N"/>
</dbReference>
<evidence type="ECO:0000259" key="11">
    <source>
        <dbReference type="PROSITE" id="PS50879"/>
    </source>
</evidence>
<dbReference type="GeneTree" id="ENSGT00940000165826"/>
<dbReference type="Pfam" id="PF00665">
    <property type="entry name" value="rve"/>
    <property type="match status" value="1"/>
</dbReference>
<dbReference type="GO" id="GO:0004523">
    <property type="term" value="F:RNA-DNA hybrid ribonuclease activity"/>
    <property type="evidence" value="ECO:0007669"/>
    <property type="project" value="InterPro"/>
</dbReference>
<evidence type="ECO:0000256" key="6">
    <source>
        <dbReference type="ARBA" id="ARBA00022759"/>
    </source>
</evidence>
<keyword evidence="5" id="KW-0479">Metal-binding</keyword>
<dbReference type="GO" id="GO:0008270">
    <property type="term" value="F:zinc ion binding"/>
    <property type="evidence" value="ECO:0007669"/>
    <property type="project" value="UniProtKB-KW"/>
</dbReference>
<keyword evidence="3" id="KW-0548">Nucleotidyltransferase</keyword>
<keyword evidence="9" id="KW-0863">Zinc-finger</keyword>
<dbReference type="InterPro" id="IPR001584">
    <property type="entry name" value="Integrase_cat-core"/>
</dbReference>
<dbReference type="Gene3D" id="1.10.10.200">
    <property type="match status" value="1"/>
</dbReference>
<dbReference type="Gene3D" id="3.30.420.10">
    <property type="entry name" value="Ribonuclease H-like superfamily/Ribonuclease H"/>
    <property type="match status" value="2"/>
</dbReference>
<feature type="domain" description="RNase H type-1" evidence="11">
    <location>
        <begin position="87"/>
        <end position="224"/>
    </location>
</feature>
<dbReference type="PANTHER" id="PTHR41694">
    <property type="entry name" value="ENDOGENOUS RETROVIRUS GROUP K MEMBER POL PROTEIN"/>
    <property type="match status" value="1"/>
</dbReference>
<feature type="domain" description="Integrase catalytic" evidence="12">
    <location>
        <begin position="278"/>
        <end position="439"/>
    </location>
</feature>
<proteinExistence type="predicted"/>
<dbReference type="GO" id="GO:0003964">
    <property type="term" value="F:RNA-directed DNA polymerase activity"/>
    <property type="evidence" value="ECO:0007669"/>
    <property type="project" value="UniProtKB-KW"/>
</dbReference>
<organism evidence="13 14">
    <name type="scientific">Taeniopygia guttata</name>
    <name type="common">Zebra finch</name>
    <name type="synonym">Poephila guttata</name>
    <dbReference type="NCBI Taxonomy" id="59729"/>
    <lineage>
        <taxon>Eukaryota</taxon>
        <taxon>Metazoa</taxon>
        <taxon>Chordata</taxon>
        <taxon>Craniata</taxon>
        <taxon>Vertebrata</taxon>
        <taxon>Euteleostomi</taxon>
        <taxon>Archelosauria</taxon>
        <taxon>Archosauria</taxon>
        <taxon>Dinosauria</taxon>
        <taxon>Saurischia</taxon>
        <taxon>Theropoda</taxon>
        <taxon>Coelurosauria</taxon>
        <taxon>Aves</taxon>
        <taxon>Neognathae</taxon>
        <taxon>Neoaves</taxon>
        <taxon>Telluraves</taxon>
        <taxon>Australaves</taxon>
        <taxon>Passeriformes</taxon>
        <taxon>Passeroidea</taxon>
        <taxon>Estrildidae</taxon>
        <taxon>Estrildinae</taxon>
        <taxon>Taeniopygia</taxon>
    </lineage>
</organism>
<keyword evidence="6" id="KW-0255">Endonuclease</keyword>
<keyword evidence="7" id="KW-0378">Hydrolase</keyword>
<dbReference type="SUPFAM" id="SSF53098">
    <property type="entry name" value="Ribonuclease H-like"/>
    <property type="match status" value="2"/>
</dbReference>
<keyword evidence="8" id="KW-0695">RNA-directed DNA polymerase</keyword>
<keyword evidence="2" id="KW-0808">Transferase</keyword>
<dbReference type="SUPFAM" id="SSF46919">
    <property type="entry name" value="N-terminal Zn binding domain of HIV integrase"/>
    <property type="match status" value="1"/>
</dbReference>
<dbReference type="Proteomes" id="UP000007754">
    <property type="component" value="Unplaced"/>
</dbReference>
<dbReference type="InterPro" id="IPR002156">
    <property type="entry name" value="RNaseH_domain"/>
</dbReference>
<sequence>MGRTDALAALIRKGRDRILEMDGKEPADISVPVKNEDLEWQLRHSTALQEALLGFTGVVHNKQPKGPMWHFVSRYQWLERPLCSLKPVEGRTVFTDAGRRSKRAVCVWQQRGKWLEHLIRGDVEDSLQTLELKAVCWAFQTWNKEPLNVVSDSLYVVGVVQRIEDALLRRTQNQRLGELFLQLWSVLKQRQHAFCIMHIRSHQCNRGLGEGNALADAAVSYAVHVPPQNSFERARNSHETFHQNARAMHRQFQIPMSDAQGIVRACPQCSHYGPGLGLGTNPKGLKALELWQMDVTHVPEFGKLKCVHVTVDTYSRFIWATAQTGEKALHVKRHLFACFAVMGVPVEIKTDNAPSYASRQVATFMQKWGVKHTTGIPHSSTGQAIVKRANRTLKEYIAKQKQGDETDVFNRLSKVLFTLNYLCLAEGKEEPAVVIHHQTVKEGRPQEFQDFTCITKTCRRVNGWGQVQCCLLVEVICVFQQVLVQSGYRADSPVCVHRKRYQAAVITTSTTTVCLEHPVINPVLMKINIVEYREIS</sequence>
<accession>A0A674HCR4</accession>
<evidence type="ECO:0000256" key="1">
    <source>
        <dbReference type="ARBA" id="ARBA00012493"/>
    </source>
</evidence>
<dbReference type="AlphaFoldDB" id="A0A674HCR4"/>
<keyword evidence="14" id="KW-1185">Reference proteome</keyword>
<dbReference type="GO" id="GO:0035613">
    <property type="term" value="F:RNA stem-loop binding"/>
    <property type="evidence" value="ECO:0007669"/>
    <property type="project" value="TreeGrafter"/>
</dbReference>
<dbReference type="PANTHER" id="PTHR41694:SF3">
    <property type="entry name" value="RNA-DIRECTED DNA POLYMERASE-RELATED"/>
    <property type="match status" value="1"/>
</dbReference>
<evidence type="ECO:0000313" key="13">
    <source>
        <dbReference type="Ensembl" id="ENSTGUP00000032461.1"/>
    </source>
</evidence>
<dbReference type="GO" id="GO:0015074">
    <property type="term" value="P:DNA integration"/>
    <property type="evidence" value="ECO:0007669"/>
    <property type="project" value="InterPro"/>
</dbReference>
<dbReference type="EC" id="2.7.7.49" evidence="1"/>
<dbReference type="InterPro" id="IPR017856">
    <property type="entry name" value="Integrase-like_N"/>
</dbReference>
<evidence type="ECO:0000256" key="7">
    <source>
        <dbReference type="ARBA" id="ARBA00022801"/>
    </source>
</evidence>
<keyword evidence="4" id="KW-0540">Nuclease</keyword>
<protein>
    <recommendedName>
        <fullName evidence="1">RNA-directed DNA polymerase</fullName>
        <ecNumber evidence="1">2.7.7.49</ecNumber>
    </recommendedName>
</protein>
<evidence type="ECO:0000256" key="2">
    <source>
        <dbReference type="ARBA" id="ARBA00022679"/>
    </source>
</evidence>
<dbReference type="InParanoid" id="A0A674HCR4"/>
<reference evidence="13" key="1">
    <citation type="submission" date="2025-08" db="UniProtKB">
        <authorList>
            <consortium name="Ensembl"/>
        </authorList>
    </citation>
    <scope>IDENTIFICATION</scope>
</reference>
<evidence type="ECO:0000259" key="12">
    <source>
        <dbReference type="PROSITE" id="PS50994"/>
    </source>
</evidence>
<keyword evidence="9" id="KW-0862">Zinc</keyword>
<dbReference type="InterPro" id="IPR012337">
    <property type="entry name" value="RNaseH-like_sf"/>
</dbReference>
<feature type="domain" description="Integrase-type" evidence="10">
    <location>
        <begin position="229"/>
        <end position="270"/>
    </location>
</feature>
<dbReference type="PROSITE" id="PS50876">
    <property type="entry name" value="ZF_INTEGRASE"/>
    <property type="match status" value="1"/>
</dbReference>
<evidence type="ECO:0000313" key="14">
    <source>
        <dbReference type="Proteomes" id="UP000007754"/>
    </source>
</evidence>
<dbReference type="PROSITE" id="PS50994">
    <property type="entry name" value="INTEGRASE"/>
    <property type="match status" value="1"/>
</dbReference>
<evidence type="ECO:0000256" key="5">
    <source>
        <dbReference type="ARBA" id="ARBA00022723"/>
    </source>
</evidence>
<name>A0A674HCR4_TAEGU</name>
<dbReference type="Pfam" id="PF00075">
    <property type="entry name" value="RNase_H"/>
    <property type="match status" value="1"/>
</dbReference>
<dbReference type="Ensembl" id="ENSTGUT00000019634.1">
    <property type="protein sequence ID" value="ENSTGUP00000032461.1"/>
    <property type="gene ID" value="ENSTGUG00000023910.1"/>
</dbReference>